<dbReference type="PANTHER" id="PTHR12546">
    <property type="entry name" value="FER-1-LIKE"/>
    <property type="match status" value="1"/>
</dbReference>
<feature type="non-terminal residue" evidence="7">
    <location>
        <position position="1"/>
    </location>
</feature>
<evidence type="ECO:0000256" key="1">
    <source>
        <dbReference type="ARBA" id="ARBA00004167"/>
    </source>
</evidence>
<dbReference type="Gene3D" id="2.60.40.150">
    <property type="entry name" value="C2 domain"/>
    <property type="match status" value="1"/>
</dbReference>
<evidence type="ECO:0000256" key="3">
    <source>
        <dbReference type="ARBA" id="ARBA00022737"/>
    </source>
</evidence>
<keyword evidence="3" id="KW-0677">Repeat</keyword>
<dbReference type="PANTHER" id="PTHR12546:SF36">
    <property type="entry name" value="FER-1-LIKE PROTEIN 4"/>
    <property type="match status" value="1"/>
</dbReference>
<dbReference type="GO" id="GO:0016020">
    <property type="term" value="C:membrane"/>
    <property type="evidence" value="ECO:0007669"/>
    <property type="project" value="UniProtKB-SubCell"/>
</dbReference>
<feature type="non-terminal residue" evidence="7">
    <location>
        <position position="62"/>
    </location>
</feature>
<dbReference type="EMBL" id="JAMKFB020000011">
    <property type="protein sequence ID" value="KAL0181106.1"/>
    <property type="molecule type" value="Genomic_DNA"/>
</dbReference>
<dbReference type="Pfam" id="PF00168">
    <property type="entry name" value="C2"/>
    <property type="match status" value="1"/>
</dbReference>
<accession>A0ABD0Q4R8</accession>
<dbReference type="InterPro" id="IPR035892">
    <property type="entry name" value="C2_domain_sf"/>
</dbReference>
<evidence type="ECO:0000313" key="7">
    <source>
        <dbReference type="EMBL" id="KAL0181106.1"/>
    </source>
</evidence>
<dbReference type="AlphaFoldDB" id="A0ABD0Q4R8"/>
<keyword evidence="2" id="KW-0812">Transmembrane</keyword>
<name>A0ABD0Q4R8_CIRMR</name>
<evidence type="ECO:0000256" key="5">
    <source>
        <dbReference type="ARBA" id="ARBA00023136"/>
    </source>
</evidence>
<evidence type="ECO:0000313" key="8">
    <source>
        <dbReference type="Proteomes" id="UP001529510"/>
    </source>
</evidence>
<dbReference type="InterPro" id="IPR037721">
    <property type="entry name" value="Ferlin"/>
</dbReference>
<comment type="subcellular location">
    <subcellularLocation>
        <location evidence="1">Membrane</location>
        <topology evidence="1">Single-pass membrane protein</topology>
    </subcellularLocation>
</comment>
<comment type="caution">
    <text evidence="7">The sequence shown here is derived from an EMBL/GenBank/DDBJ whole genome shotgun (WGS) entry which is preliminary data.</text>
</comment>
<feature type="domain" description="C2" evidence="6">
    <location>
        <begin position="1"/>
        <end position="62"/>
    </location>
</feature>
<keyword evidence="4" id="KW-1133">Transmembrane helix</keyword>
<reference evidence="7 8" key="1">
    <citation type="submission" date="2024-05" db="EMBL/GenBank/DDBJ databases">
        <title>Genome sequencing and assembly of Indian major carp, Cirrhinus mrigala (Hamilton, 1822).</title>
        <authorList>
            <person name="Mohindra V."/>
            <person name="Chowdhury L.M."/>
            <person name="Lal K."/>
            <person name="Jena J.K."/>
        </authorList>
    </citation>
    <scope>NUCLEOTIDE SEQUENCE [LARGE SCALE GENOMIC DNA]</scope>
    <source>
        <strain evidence="7">CM1030</strain>
        <tissue evidence="7">Blood</tissue>
    </source>
</reference>
<organism evidence="7 8">
    <name type="scientific">Cirrhinus mrigala</name>
    <name type="common">Mrigala</name>
    <dbReference type="NCBI Taxonomy" id="683832"/>
    <lineage>
        <taxon>Eukaryota</taxon>
        <taxon>Metazoa</taxon>
        <taxon>Chordata</taxon>
        <taxon>Craniata</taxon>
        <taxon>Vertebrata</taxon>
        <taxon>Euteleostomi</taxon>
        <taxon>Actinopterygii</taxon>
        <taxon>Neopterygii</taxon>
        <taxon>Teleostei</taxon>
        <taxon>Ostariophysi</taxon>
        <taxon>Cypriniformes</taxon>
        <taxon>Cyprinidae</taxon>
        <taxon>Labeoninae</taxon>
        <taxon>Labeonini</taxon>
        <taxon>Cirrhinus</taxon>
    </lineage>
</organism>
<dbReference type="SUPFAM" id="SSF49562">
    <property type="entry name" value="C2 domain (Calcium/lipid-binding domain, CaLB)"/>
    <property type="match status" value="1"/>
</dbReference>
<evidence type="ECO:0000256" key="4">
    <source>
        <dbReference type="ARBA" id="ARBA00022989"/>
    </source>
</evidence>
<dbReference type="InterPro" id="IPR000008">
    <property type="entry name" value="C2_dom"/>
</dbReference>
<evidence type="ECO:0000259" key="6">
    <source>
        <dbReference type="PROSITE" id="PS50004"/>
    </source>
</evidence>
<proteinExistence type="predicted"/>
<dbReference type="PROSITE" id="PS50004">
    <property type="entry name" value="C2"/>
    <property type="match status" value="1"/>
</dbReference>
<protein>
    <recommendedName>
        <fullName evidence="6">C2 domain-containing protein</fullName>
    </recommendedName>
</protein>
<evidence type="ECO:0000256" key="2">
    <source>
        <dbReference type="ARBA" id="ARBA00022692"/>
    </source>
</evidence>
<dbReference type="Proteomes" id="UP001529510">
    <property type="component" value="Unassembled WGS sequence"/>
</dbReference>
<keyword evidence="8" id="KW-1185">Reference proteome</keyword>
<sequence length="62" mass="6948">GETSVDSNTNAPEWNEQISFIEQFPPLARRIKIQILDDANIGDVAVATHFLDLLQISNPNRN</sequence>
<gene>
    <name evidence="7" type="ORF">M9458_023512</name>
</gene>
<keyword evidence="5" id="KW-0472">Membrane</keyword>